<proteinExistence type="predicted"/>
<dbReference type="PIRSF" id="PIRSF000495">
    <property type="entry name" value="Amidotransf_hisH"/>
    <property type="match status" value="1"/>
</dbReference>
<evidence type="ECO:0000256" key="7">
    <source>
        <dbReference type="ARBA" id="ARBA00023239"/>
    </source>
</evidence>
<dbReference type="InterPro" id="IPR017926">
    <property type="entry name" value="GATASE"/>
</dbReference>
<dbReference type="InterPro" id="IPR010139">
    <property type="entry name" value="Imidazole-glycPsynth_HisH"/>
</dbReference>
<dbReference type="UniPathway" id="UPA00031">
    <property type="reaction ID" value="UER00010"/>
</dbReference>
<organism evidence="11">
    <name type="scientific">mine drainage metagenome</name>
    <dbReference type="NCBI Taxonomy" id="410659"/>
    <lineage>
        <taxon>unclassified sequences</taxon>
        <taxon>metagenomes</taxon>
        <taxon>ecological metagenomes</taxon>
    </lineage>
</organism>
<evidence type="ECO:0000256" key="5">
    <source>
        <dbReference type="ARBA" id="ARBA00022962"/>
    </source>
</evidence>
<keyword evidence="7" id="KW-0456">Lyase</keyword>
<dbReference type="PRINTS" id="PR00096">
    <property type="entry name" value="GATASE"/>
</dbReference>
<keyword evidence="3" id="KW-0028">Amino-acid biosynthesis</keyword>
<keyword evidence="11" id="KW-0808">Transferase</keyword>
<protein>
    <submittedName>
        <fullName evidence="11">Imidazole glycerol phosphate synthase, glutamine amidotransferase subunit</fullName>
    </submittedName>
</protein>
<dbReference type="GO" id="GO:0000107">
    <property type="term" value="F:imidazoleglycerol-phosphate synthase activity"/>
    <property type="evidence" value="ECO:0007669"/>
    <property type="project" value="TreeGrafter"/>
</dbReference>
<dbReference type="PROSITE" id="PS51273">
    <property type="entry name" value="GATASE_TYPE_1"/>
    <property type="match status" value="1"/>
</dbReference>
<evidence type="ECO:0000256" key="9">
    <source>
        <dbReference type="ARBA" id="ARBA00049534"/>
    </source>
</evidence>
<dbReference type="GO" id="GO:0000105">
    <property type="term" value="P:L-histidine biosynthetic process"/>
    <property type="evidence" value="ECO:0007669"/>
    <property type="project" value="UniProtKB-UniPathway"/>
</dbReference>
<sequence>PEAVVAARRVVLPGVGSAADAMRRLRAAGLASVLPKLTQPLLGICLGMQLLFEHSAEGEVECLGILPQRVQRLQPSPARPVPHMGWNCLPTAEADPLLEGLGALPYFYFVHGYAAPVGPFTLAPVEYGESFSAVVRRANFWGVQFHPERSAAAGARVLTNFLRL</sequence>
<gene>
    <name evidence="11" type="ORF">B2A_07328</name>
</gene>
<evidence type="ECO:0000259" key="10">
    <source>
        <dbReference type="Pfam" id="PF00117"/>
    </source>
</evidence>
<dbReference type="InterPro" id="IPR029062">
    <property type="entry name" value="Class_I_gatase-like"/>
</dbReference>
<name>T1B826_9ZZZZ</name>
<reference evidence="11" key="1">
    <citation type="submission" date="2013-08" db="EMBL/GenBank/DDBJ databases">
        <authorList>
            <person name="Mendez C."/>
            <person name="Richter M."/>
            <person name="Ferrer M."/>
            <person name="Sanchez J."/>
        </authorList>
    </citation>
    <scope>NUCLEOTIDE SEQUENCE</scope>
</reference>
<comment type="subunit">
    <text evidence="2">Heterodimer of HisH and HisF.</text>
</comment>
<comment type="catalytic activity">
    <reaction evidence="8">
        <text>5-[(5-phospho-1-deoxy-D-ribulos-1-ylimino)methylamino]-1-(5-phospho-beta-D-ribosyl)imidazole-4-carboxamide + L-glutamine = D-erythro-1-(imidazol-4-yl)glycerol 3-phosphate + 5-amino-1-(5-phospho-beta-D-ribosyl)imidazole-4-carboxamide + L-glutamate + H(+)</text>
        <dbReference type="Rhea" id="RHEA:24793"/>
        <dbReference type="ChEBI" id="CHEBI:15378"/>
        <dbReference type="ChEBI" id="CHEBI:29985"/>
        <dbReference type="ChEBI" id="CHEBI:58278"/>
        <dbReference type="ChEBI" id="CHEBI:58359"/>
        <dbReference type="ChEBI" id="CHEBI:58475"/>
        <dbReference type="ChEBI" id="CHEBI:58525"/>
        <dbReference type="EC" id="4.3.2.10"/>
    </reaction>
</comment>
<dbReference type="EMBL" id="AUZZ01005239">
    <property type="protein sequence ID" value="EQD50370.1"/>
    <property type="molecule type" value="Genomic_DNA"/>
</dbReference>
<dbReference type="PANTHER" id="PTHR42701:SF1">
    <property type="entry name" value="IMIDAZOLE GLYCEROL PHOSPHATE SYNTHASE SUBUNIT HISH"/>
    <property type="match status" value="1"/>
</dbReference>
<evidence type="ECO:0000256" key="8">
    <source>
        <dbReference type="ARBA" id="ARBA00047838"/>
    </source>
</evidence>
<dbReference type="Gene3D" id="3.40.50.880">
    <property type="match status" value="1"/>
</dbReference>
<dbReference type="SUPFAM" id="SSF52317">
    <property type="entry name" value="Class I glutamine amidotransferase-like"/>
    <property type="match status" value="1"/>
</dbReference>
<accession>T1B826</accession>
<dbReference type="PANTHER" id="PTHR42701">
    <property type="entry name" value="IMIDAZOLE GLYCEROL PHOSPHATE SYNTHASE SUBUNIT HISH"/>
    <property type="match status" value="1"/>
</dbReference>
<evidence type="ECO:0000256" key="6">
    <source>
        <dbReference type="ARBA" id="ARBA00023102"/>
    </source>
</evidence>
<evidence type="ECO:0000256" key="3">
    <source>
        <dbReference type="ARBA" id="ARBA00022605"/>
    </source>
</evidence>
<dbReference type="PRINTS" id="PR00097">
    <property type="entry name" value="ANTSNTHASEII"/>
</dbReference>
<dbReference type="Pfam" id="PF00117">
    <property type="entry name" value="GATase"/>
    <property type="match status" value="1"/>
</dbReference>
<dbReference type="AlphaFoldDB" id="T1B826"/>
<evidence type="ECO:0000313" key="11">
    <source>
        <dbReference type="EMBL" id="EQD50370.1"/>
    </source>
</evidence>
<evidence type="ECO:0000256" key="2">
    <source>
        <dbReference type="ARBA" id="ARBA00011152"/>
    </source>
</evidence>
<evidence type="ECO:0000256" key="1">
    <source>
        <dbReference type="ARBA" id="ARBA00005091"/>
    </source>
</evidence>
<dbReference type="NCBIfam" id="TIGR01855">
    <property type="entry name" value="IMP_synth_hisH"/>
    <property type="match status" value="1"/>
</dbReference>
<evidence type="ECO:0000256" key="4">
    <source>
        <dbReference type="ARBA" id="ARBA00022801"/>
    </source>
</evidence>
<comment type="caution">
    <text evidence="11">The sequence shown here is derived from an EMBL/GenBank/DDBJ whole genome shotgun (WGS) entry which is preliminary data.</text>
</comment>
<comment type="pathway">
    <text evidence="1">Amino-acid biosynthesis; L-histidine biosynthesis; L-histidine from 5-phospho-alpha-D-ribose 1-diphosphate: step 5/9.</text>
</comment>
<keyword evidence="5 11" id="KW-0315">Glutamine amidotransferase</keyword>
<feature type="non-terminal residue" evidence="11">
    <location>
        <position position="1"/>
    </location>
</feature>
<feature type="domain" description="Glutamine amidotransferase" evidence="10">
    <location>
        <begin position="9"/>
        <end position="162"/>
    </location>
</feature>
<reference evidence="11" key="2">
    <citation type="journal article" date="2014" name="ISME J.">
        <title>Microbial stratification in low pH oxic and suboxic macroscopic growths along an acid mine drainage.</title>
        <authorList>
            <person name="Mendez-Garcia C."/>
            <person name="Mesa V."/>
            <person name="Sprenger R.R."/>
            <person name="Richter M."/>
            <person name="Diez M.S."/>
            <person name="Solano J."/>
            <person name="Bargiela R."/>
            <person name="Golyshina O.V."/>
            <person name="Manteca A."/>
            <person name="Ramos J.L."/>
            <person name="Gallego J.R."/>
            <person name="Llorente I."/>
            <person name="Martins Dos Santos V.A."/>
            <person name="Jensen O.N."/>
            <person name="Pelaez A.I."/>
            <person name="Sanchez J."/>
            <person name="Ferrer M."/>
        </authorList>
    </citation>
    <scope>NUCLEOTIDE SEQUENCE</scope>
</reference>
<dbReference type="GO" id="GO:0004359">
    <property type="term" value="F:glutaminase activity"/>
    <property type="evidence" value="ECO:0007669"/>
    <property type="project" value="UniProtKB-EC"/>
</dbReference>
<comment type="catalytic activity">
    <reaction evidence="9">
        <text>L-glutamine + H2O = L-glutamate + NH4(+)</text>
        <dbReference type="Rhea" id="RHEA:15889"/>
        <dbReference type="ChEBI" id="CHEBI:15377"/>
        <dbReference type="ChEBI" id="CHEBI:28938"/>
        <dbReference type="ChEBI" id="CHEBI:29985"/>
        <dbReference type="ChEBI" id="CHEBI:58359"/>
        <dbReference type="EC" id="3.5.1.2"/>
    </reaction>
</comment>
<dbReference type="GO" id="GO:0016829">
    <property type="term" value="F:lyase activity"/>
    <property type="evidence" value="ECO:0007669"/>
    <property type="project" value="UniProtKB-KW"/>
</dbReference>
<keyword evidence="4" id="KW-0378">Hydrolase</keyword>
<keyword evidence="6" id="KW-0368">Histidine biosynthesis</keyword>